<feature type="transmembrane region" description="Helical" evidence="1">
    <location>
        <begin position="103"/>
        <end position="124"/>
    </location>
</feature>
<feature type="transmembrane region" description="Helical" evidence="1">
    <location>
        <begin position="74"/>
        <end position="97"/>
    </location>
</feature>
<evidence type="ECO:0000313" key="3">
    <source>
        <dbReference type="Proteomes" id="UP000325286"/>
    </source>
</evidence>
<keyword evidence="3" id="KW-1185">Reference proteome</keyword>
<dbReference type="EMBL" id="CP042914">
    <property type="protein sequence ID" value="QEG38965.1"/>
    <property type="molecule type" value="Genomic_DNA"/>
</dbReference>
<evidence type="ECO:0000256" key="1">
    <source>
        <dbReference type="SAM" id="Phobius"/>
    </source>
</evidence>
<feature type="transmembrane region" description="Helical" evidence="1">
    <location>
        <begin position="47"/>
        <end position="67"/>
    </location>
</feature>
<gene>
    <name evidence="2" type="ORF">UC8_09260</name>
</gene>
<sequence length="132" mass="14346">MMLITKLFIGLVGIMYAGLAIWCSVQPNMTSKKVGFQLVGGSGRSEFLTVYGGLEFGIALLLLASLFSKETVIYGLWAVMLLHGSLVLFRTISLIAYADIGAFTYRLAIGEWVIFLTSVALLFVRLSRGGAE</sequence>
<accession>A0A5B9QNB4</accession>
<keyword evidence="1" id="KW-1133">Transmembrane helix</keyword>
<keyword evidence="1" id="KW-0472">Membrane</keyword>
<dbReference type="RefSeq" id="WP_068140632.1">
    <property type="nucleotide sequence ID" value="NZ_CP042914.1"/>
</dbReference>
<organism evidence="2 3">
    <name type="scientific">Roseimaritima ulvae</name>
    <dbReference type="NCBI Taxonomy" id="980254"/>
    <lineage>
        <taxon>Bacteria</taxon>
        <taxon>Pseudomonadati</taxon>
        <taxon>Planctomycetota</taxon>
        <taxon>Planctomycetia</taxon>
        <taxon>Pirellulales</taxon>
        <taxon>Pirellulaceae</taxon>
        <taxon>Roseimaritima</taxon>
    </lineage>
</organism>
<name>A0A5B9QNB4_9BACT</name>
<evidence type="ECO:0000313" key="2">
    <source>
        <dbReference type="EMBL" id="QEG38965.1"/>
    </source>
</evidence>
<reference evidence="2 3" key="1">
    <citation type="submission" date="2019-08" db="EMBL/GenBank/DDBJ databases">
        <title>Deep-cultivation of Planctomycetes and their phenomic and genomic characterization uncovers novel biology.</title>
        <authorList>
            <person name="Wiegand S."/>
            <person name="Jogler M."/>
            <person name="Boedeker C."/>
            <person name="Pinto D."/>
            <person name="Vollmers J."/>
            <person name="Rivas-Marin E."/>
            <person name="Kohn T."/>
            <person name="Peeters S.H."/>
            <person name="Heuer A."/>
            <person name="Rast P."/>
            <person name="Oberbeckmann S."/>
            <person name="Bunk B."/>
            <person name="Jeske O."/>
            <person name="Meyerdierks A."/>
            <person name="Storesund J.E."/>
            <person name="Kallscheuer N."/>
            <person name="Luecker S."/>
            <person name="Lage O.M."/>
            <person name="Pohl T."/>
            <person name="Merkel B.J."/>
            <person name="Hornburger P."/>
            <person name="Mueller R.-W."/>
            <person name="Bruemmer F."/>
            <person name="Labrenz M."/>
            <person name="Spormann A.M."/>
            <person name="Op den Camp H."/>
            <person name="Overmann J."/>
            <person name="Amann R."/>
            <person name="Jetten M.S.M."/>
            <person name="Mascher T."/>
            <person name="Medema M.H."/>
            <person name="Devos D.P."/>
            <person name="Kaster A.-K."/>
            <person name="Ovreas L."/>
            <person name="Rohde M."/>
            <person name="Galperin M.Y."/>
            <person name="Jogler C."/>
        </authorList>
    </citation>
    <scope>NUCLEOTIDE SEQUENCE [LARGE SCALE GENOMIC DNA]</scope>
    <source>
        <strain evidence="2 3">UC8</strain>
    </source>
</reference>
<evidence type="ECO:0008006" key="4">
    <source>
        <dbReference type="Google" id="ProtNLM"/>
    </source>
</evidence>
<dbReference type="AlphaFoldDB" id="A0A5B9QNB4"/>
<dbReference type="OrthoDB" id="5987056at2"/>
<dbReference type="KEGG" id="rul:UC8_09260"/>
<keyword evidence="1" id="KW-0812">Transmembrane</keyword>
<feature type="transmembrane region" description="Helical" evidence="1">
    <location>
        <begin position="7"/>
        <end position="27"/>
    </location>
</feature>
<dbReference type="Proteomes" id="UP000325286">
    <property type="component" value="Chromosome"/>
</dbReference>
<protein>
    <recommendedName>
        <fullName evidence="4">DUF4345 domain-containing protein</fullName>
    </recommendedName>
</protein>
<proteinExistence type="predicted"/>